<evidence type="ECO:0000313" key="2">
    <source>
        <dbReference type="Proteomes" id="UP000325316"/>
    </source>
</evidence>
<dbReference type="EMBL" id="MN013084">
    <property type="protein sequence ID" value="QEG13238.1"/>
    <property type="molecule type" value="Genomic_DNA"/>
</dbReference>
<protein>
    <submittedName>
        <fullName evidence="1">Uncharacterized protein</fullName>
    </submittedName>
</protein>
<evidence type="ECO:0000313" key="1">
    <source>
        <dbReference type="EMBL" id="QEG13238.1"/>
    </source>
</evidence>
<gene>
    <name evidence="1" type="ORF">KAALPHA_220</name>
</gene>
<sequence length="85" mass="9932">MIIMSLAQEYRALAQGVRDELPEEIKAHIKDNLRNAAQRGKFETFYIVPEKWSNNVEAMKGFFSKNGFSYEFNADYQGQSFKIKF</sequence>
<dbReference type="Proteomes" id="UP000325316">
    <property type="component" value="Segment"/>
</dbReference>
<organism evidence="1 2">
    <name type="scientific">Klebsiella phage vB_KaeM_KaAlpha</name>
    <dbReference type="NCBI Taxonomy" id="2591367"/>
    <lineage>
        <taxon>Viruses</taxon>
        <taxon>Duplodnaviria</taxon>
        <taxon>Heunggongvirae</taxon>
        <taxon>Uroviricota</taxon>
        <taxon>Caudoviricetes</taxon>
        <taxon>Pantevenvirales</taxon>
        <taxon>Straboviridae</taxon>
        <taxon>Tevenvirinae</taxon>
        <taxon>Karamvirus</taxon>
        <taxon>Karamvirus pg7</taxon>
    </lineage>
</organism>
<name>A0A5B9NGP5_9CAUD</name>
<accession>A0A5B9NGP5</accession>
<reference evidence="1 2" key="1">
    <citation type="submission" date="2019-04" db="EMBL/GenBank/DDBJ databases">
        <authorList>
            <person name="Anderson K.J."/>
            <person name="Thurgood T.L."/>
            <person name="Sharma R."/>
            <person name="Arens D.K."/>
            <person name="Kruger J.L."/>
            <person name="Thompson D.W."/>
            <person name="Casjens S."/>
            <person name="Grose J.H."/>
        </authorList>
    </citation>
    <scope>NUCLEOTIDE SEQUENCE [LARGE SCALE GENOMIC DNA]</scope>
</reference>
<proteinExistence type="predicted"/>